<gene>
    <name evidence="1" type="ORF">MELLADRAFT_112143</name>
</gene>
<keyword evidence="2" id="KW-1185">Reference proteome</keyword>
<evidence type="ECO:0000313" key="1">
    <source>
        <dbReference type="EMBL" id="EGG00032.1"/>
    </source>
</evidence>
<organism evidence="2">
    <name type="scientific">Melampsora larici-populina (strain 98AG31 / pathotype 3-4-7)</name>
    <name type="common">Poplar leaf rust fungus</name>
    <dbReference type="NCBI Taxonomy" id="747676"/>
    <lineage>
        <taxon>Eukaryota</taxon>
        <taxon>Fungi</taxon>
        <taxon>Dikarya</taxon>
        <taxon>Basidiomycota</taxon>
        <taxon>Pucciniomycotina</taxon>
        <taxon>Pucciniomycetes</taxon>
        <taxon>Pucciniales</taxon>
        <taxon>Melampsoraceae</taxon>
        <taxon>Melampsora</taxon>
    </lineage>
</organism>
<dbReference type="InParanoid" id="F4S5I8"/>
<proteinExistence type="predicted"/>
<evidence type="ECO:0000313" key="2">
    <source>
        <dbReference type="Proteomes" id="UP000001072"/>
    </source>
</evidence>
<dbReference type="RefSeq" id="XP_007416630.1">
    <property type="nucleotide sequence ID" value="XM_007416568.1"/>
</dbReference>
<dbReference type="KEGG" id="mlr:MELLADRAFT_112143"/>
<dbReference type="OrthoDB" id="10514815at2759"/>
<dbReference type="HOGENOM" id="CLU_059422_0_0_1"/>
<dbReference type="EMBL" id="GL883151">
    <property type="protein sequence ID" value="EGG00032.1"/>
    <property type="molecule type" value="Genomic_DNA"/>
</dbReference>
<protein>
    <submittedName>
        <fullName evidence="1">Uncharacterized protein</fullName>
    </submittedName>
</protein>
<dbReference type="AlphaFoldDB" id="F4S5I8"/>
<dbReference type="Proteomes" id="UP000001072">
    <property type="component" value="Unassembled WGS sequence"/>
</dbReference>
<reference evidence="2" key="1">
    <citation type="journal article" date="2011" name="Proc. Natl. Acad. Sci. U.S.A.">
        <title>Obligate biotrophy features unraveled by the genomic analysis of rust fungi.</title>
        <authorList>
            <person name="Duplessis S."/>
            <person name="Cuomo C.A."/>
            <person name="Lin Y.-C."/>
            <person name="Aerts A."/>
            <person name="Tisserant E."/>
            <person name="Veneault-Fourrey C."/>
            <person name="Joly D.L."/>
            <person name="Hacquard S."/>
            <person name="Amselem J."/>
            <person name="Cantarel B.L."/>
            <person name="Chiu R."/>
            <person name="Coutinho P.M."/>
            <person name="Feau N."/>
            <person name="Field M."/>
            <person name="Frey P."/>
            <person name="Gelhaye E."/>
            <person name="Goldberg J."/>
            <person name="Grabherr M.G."/>
            <person name="Kodira C.D."/>
            <person name="Kohler A."/>
            <person name="Kuees U."/>
            <person name="Lindquist E.A."/>
            <person name="Lucas S.M."/>
            <person name="Mago R."/>
            <person name="Mauceli E."/>
            <person name="Morin E."/>
            <person name="Murat C."/>
            <person name="Pangilinan J.L."/>
            <person name="Park R."/>
            <person name="Pearson M."/>
            <person name="Quesneville H."/>
            <person name="Rouhier N."/>
            <person name="Sakthikumar S."/>
            <person name="Salamov A.A."/>
            <person name="Schmutz J."/>
            <person name="Selles B."/>
            <person name="Shapiro H."/>
            <person name="Tanguay P."/>
            <person name="Tuskan G.A."/>
            <person name="Henrissat B."/>
            <person name="Van de Peer Y."/>
            <person name="Rouze P."/>
            <person name="Ellis J.G."/>
            <person name="Dodds P.N."/>
            <person name="Schein J.E."/>
            <person name="Zhong S."/>
            <person name="Hamelin R.C."/>
            <person name="Grigoriev I.V."/>
            <person name="Szabo L.J."/>
            <person name="Martin F."/>
        </authorList>
    </citation>
    <scope>NUCLEOTIDE SEQUENCE [LARGE SCALE GENOMIC DNA]</scope>
    <source>
        <strain evidence="2">98AG31 / pathotype 3-4-7</strain>
    </source>
</reference>
<accession>F4S5I8</accession>
<sequence length="195" mass="22758">MTHLVPKPPKPELLLEFNSRFSNSSTAKIEGVIDSTTANDIINQNDVQFPSAHRVNVGGSIVNIKEFFWVAAKAFAYMNINKTFVNKLLLLKKTYNHYVHYWYGQKYRREVKEEGINQATEERRNALARRKRLQKARSKHAKDHNFSPRYQRILSKPEAHSNDEWSPKLQAYIANTPEYRSVKAGLFIRRVDDHT</sequence>
<name>F4S5I8_MELLP</name>
<dbReference type="VEuPathDB" id="FungiDB:MELLADRAFT_112143"/>
<dbReference type="GeneID" id="18924580"/>